<gene>
    <name evidence="1" type="ORF">Dpo_15c00320</name>
</gene>
<dbReference type="SUPFAM" id="SSF55785">
    <property type="entry name" value="PYP-like sensor domain (PAS domain)"/>
    <property type="match status" value="1"/>
</dbReference>
<evidence type="ECO:0000313" key="2">
    <source>
        <dbReference type="Proteomes" id="UP000014216"/>
    </source>
</evidence>
<organism evidence="1 2">
    <name type="scientific">Desulfotignum phosphitoxidans DSM 13687</name>
    <dbReference type="NCBI Taxonomy" id="1286635"/>
    <lineage>
        <taxon>Bacteria</taxon>
        <taxon>Pseudomonadati</taxon>
        <taxon>Thermodesulfobacteriota</taxon>
        <taxon>Desulfobacteria</taxon>
        <taxon>Desulfobacterales</taxon>
        <taxon>Desulfobacteraceae</taxon>
        <taxon>Desulfotignum</taxon>
    </lineage>
</organism>
<reference evidence="1 2" key="1">
    <citation type="journal article" date="2013" name="Genome Announc.">
        <title>Draft Genome Sequence of Desulfotignum phosphitoxidans DSM 13687 Strain FiPS-3.</title>
        <authorList>
            <person name="Poehlein A."/>
            <person name="Daniel R."/>
            <person name="Simeonova D.D."/>
        </authorList>
    </citation>
    <scope>NUCLEOTIDE SEQUENCE [LARGE SCALE GENOMIC DNA]</scope>
    <source>
        <strain evidence="1 2">DSM 13687</strain>
    </source>
</reference>
<evidence type="ECO:0008006" key="3">
    <source>
        <dbReference type="Google" id="ProtNLM"/>
    </source>
</evidence>
<protein>
    <recommendedName>
        <fullName evidence="3">PAS domain-containing protein</fullName>
    </recommendedName>
</protein>
<dbReference type="InterPro" id="IPR035965">
    <property type="entry name" value="PAS-like_dom_sf"/>
</dbReference>
<accession>S0G175</accession>
<sequence>MPELNMETVLSPAFCAIWDNSLMGVLIIDRKGLVRYINRLLIRTVDLQDETVLGRDRVRQGTVRPGHSPGISQGISAVHSCQLCGHPRPWTRGKSGRTCFIGWPWWCWKSPLYGSANLISRCCATIFFIFLLLL</sequence>
<name>S0G175_9BACT</name>
<keyword evidence="2" id="KW-1185">Reference proteome</keyword>
<dbReference type="Proteomes" id="UP000014216">
    <property type="component" value="Unassembled WGS sequence"/>
</dbReference>
<proteinExistence type="predicted"/>
<dbReference type="EMBL" id="APJX01000015">
    <property type="protein sequence ID" value="EMS77456.1"/>
    <property type="molecule type" value="Genomic_DNA"/>
</dbReference>
<comment type="caution">
    <text evidence="1">The sequence shown here is derived from an EMBL/GenBank/DDBJ whole genome shotgun (WGS) entry which is preliminary data.</text>
</comment>
<evidence type="ECO:0000313" key="1">
    <source>
        <dbReference type="EMBL" id="EMS77456.1"/>
    </source>
</evidence>
<dbReference type="AlphaFoldDB" id="S0G175"/>